<reference evidence="3 4" key="1">
    <citation type="submission" date="2020-08" db="EMBL/GenBank/DDBJ databases">
        <title>Genome sequence of Diaphorobacter aerolatus KACC 16536T.</title>
        <authorList>
            <person name="Hyun D.-W."/>
            <person name="Bae J.-W."/>
        </authorList>
    </citation>
    <scope>NUCLEOTIDE SEQUENCE [LARGE SCALE GENOMIC DNA]</scope>
    <source>
        <strain evidence="3 4">KACC 16536</strain>
    </source>
</reference>
<keyword evidence="1" id="KW-0812">Transmembrane</keyword>
<dbReference type="AlphaFoldDB" id="A0A7H0GMR2"/>
<dbReference type="Proteomes" id="UP000516028">
    <property type="component" value="Chromosome"/>
</dbReference>
<dbReference type="InterPro" id="IPR026442">
    <property type="entry name" value="IPTL_CTERM"/>
</dbReference>
<dbReference type="EMBL" id="CP060783">
    <property type="protein sequence ID" value="QNP49578.1"/>
    <property type="molecule type" value="Genomic_DNA"/>
</dbReference>
<evidence type="ECO:0000256" key="1">
    <source>
        <dbReference type="SAM" id="Phobius"/>
    </source>
</evidence>
<dbReference type="NCBIfam" id="TIGR04174">
    <property type="entry name" value="IPTL_CTERM"/>
    <property type="match status" value="1"/>
</dbReference>
<name>A0A7H0GMR2_9BURK</name>
<sequence>MTAPADVPVTESVTPVPSLGEWALLWLTALLGAFGYLGMRKTRVR</sequence>
<evidence type="ECO:0000259" key="2">
    <source>
        <dbReference type="Pfam" id="PF18203"/>
    </source>
</evidence>
<keyword evidence="4" id="KW-1185">Reference proteome</keyword>
<organism evidence="3 4">
    <name type="scientific">Diaphorobacter aerolatus</name>
    <dbReference type="NCBI Taxonomy" id="1288495"/>
    <lineage>
        <taxon>Bacteria</taxon>
        <taxon>Pseudomonadati</taxon>
        <taxon>Pseudomonadota</taxon>
        <taxon>Betaproteobacteria</taxon>
        <taxon>Burkholderiales</taxon>
        <taxon>Comamonadaceae</taxon>
        <taxon>Diaphorobacter</taxon>
    </lineage>
</organism>
<dbReference type="KEGG" id="daer:H9K75_06280"/>
<gene>
    <name evidence="3" type="ORF">H9K75_06280</name>
</gene>
<accession>A0A7H0GMR2</accession>
<keyword evidence="1" id="KW-0472">Membrane</keyword>
<dbReference type="Pfam" id="PF18203">
    <property type="entry name" value="IPTL-CTERM"/>
    <property type="match status" value="1"/>
</dbReference>
<evidence type="ECO:0000313" key="4">
    <source>
        <dbReference type="Proteomes" id="UP000516028"/>
    </source>
</evidence>
<keyword evidence="1" id="KW-1133">Transmembrane helix</keyword>
<proteinExistence type="predicted"/>
<feature type="transmembrane region" description="Helical" evidence="1">
    <location>
        <begin position="22"/>
        <end position="39"/>
    </location>
</feature>
<protein>
    <submittedName>
        <fullName evidence="3">IPTL-CTERM sorting domain-containing protein</fullName>
    </submittedName>
</protein>
<feature type="domain" description="IPTL-CTERM protein sorting" evidence="2">
    <location>
        <begin position="14"/>
        <end position="40"/>
    </location>
</feature>
<evidence type="ECO:0000313" key="3">
    <source>
        <dbReference type="EMBL" id="QNP49578.1"/>
    </source>
</evidence>